<sequence>MKDNNNNKKKKNDKSSFTQPPDNVVCNVDIYDYINYFQSVDDENDYNYEFNDDTSFLQDERNIDFPSIDFFNSDIKSPKLSSNDDDDDAVKNANTNQDDIIDINNTNQNLNFFTQPIESQKIDSKGTFMKSTLIPHHKKDDVCLRANSRRKNMLSLKSDEVLFKDAFYRACGLSTKCDKKYVLKLYHVVCSSIGLREMTRREKRSIDLFFKNFSKNSIIIINAIKKHIQENPEIRREIYLSKIK</sequence>
<dbReference type="Proteomes" id="UP001470230">
    <property type="component" value="Unassembled WGS sequence"/>
</dbReference>
<gene>
    <name evidence="2" type="ORF">M9Y10_021242</name>
</gene>
<name>A0ABR2HDE7_9EUKA</name>
<feature type="region of interest" description="Disordered" evidence="1">
    <location>
        <begin position="1"/>
        <end position="21"/>
    </location>
</feature>
<protein>
    <submittedName>
        <fullName evidence="2">Uncharacterized protein</fullName>
    </submittedName>
</protein>
<proteinExistence type="predicted"/>
<evidence type="ECO:0000313" key="3">
    <source>
        <dbReference type="Proteomes" id="UP001470230"/>
    </source>
</evidence>
<accession>A0ABR2HDE7</accession>
<organism evidence="2 3">
    <name type="scientific">Tritrichomonas musculus</name>
    <dbReference type="NCBI Taxonomy" id="1915356"/>
    <lineage>
        <taxon>Eukaryota</taxon>
        <taxon>Metamonada</taxon>
        <taxon>Parabasalia</taxon>
        <taxon>Tritrichomonadida</taxon>
        <taxon>Tritrichomonadidae</taxon>
        <taxon>Tritrichomonas</taxon>
    </lineage>
</organism>
<reference evidence="2 3" key="1">
    <citation type="submission" date="2024-04" db="EMBL/GenBank/DDBJ databases">
        <title>Tritrichomonas musculus Genome.</title>
        <authorList>
            <person name="Alves-Ferreira E."/>
            <person name="Grigg M."/>
            <person name="Lorenzi H."/>
            <person name="Galac M."/>
        </authorList>
    </citation>
    <scope>NUCLEOTIDE SEQUENCE [LARGE SCALE GENOMIC DNA]</scope>
    <source>
        <strain evidence="2 3">EAF2021</strain>
    </source>
</reference>
<comment type="caution">
    <text evidence="2">The sequence shown here is derived from an EMBL/GenBank/DDBJ whole genome shotgun (WGS) entry which is preliminary data.</text>
</comment>
<evidence type="ECO:0000256" key="1">
    <source>
        <dbReference type="SAM" id="MobiDB-lite"/>
    </source>
</evidence>
<dbReference type="EMBL" id="JAPFFF010000031">
    <property type="protein sequence ID" value="KAK8845065.1"/>
    <property type="molecule type" value="Genomic_DNA"/>
</dbReference>
<keyword evidence="3" id="KW-1185">Reference proteome</keyword>
<evidence type="ECO:0000313" key="2">
    <source>
        <dbReference type="EMBL" id="KAK8845065.1"/>
    </source>
</evidence>